<feature type="transmembrane region" description="Helical" evidence="7">
    <location>
        <begin position="242"/>
        <end position="263"/>
    </location>
</feature>
<feature type="transmembrane region" description="Helical" evidence="7">
    <location>
        <begin position="68"/>
        <end position="88"/>
    </location>
</feature>
<dbReference type="PRINTS" id="PR00949">
    <property type="entry name" value="TYPE3IMAPROT"/>
</dbReference>
<feature type="transmembrane region" description="Helical" evidence="7">
    <location>
        <begin position="284"/>
        <end position="317"/>
    </location>
</feature>
<organism evidence="8 9">
    <name type="scientific">Helicobacter equorum</name>
    <dbReference type="NCBI Taxonomy" id="361872"/>
    <lineage>
        <taxon>Bacteria</taxon>
        <taxon>Pseudomonadati</taxon>
        <taxon>Campylobacterota</taxon>
        <taxon>Epsilonproteobacteria</taxon>
        <taxon>Campylobacterales</taxon>
        <taxon>Helicobacteraceae</taxon>
        <taxon>Helicobacter</taxon>
    </lineage>
</organism>
<comment type="function">
    <text evidence="7">Required for formation of the rod structure of the flagellar apparatus. Together with FliI and FliH, may constitute the export apparatus of flagellin.</text>
</comment>
<dbReference type="PIRSF" id="PIRSF005419">
    <property type="entry name" value="FlhA"/>
    <property type="match status" value="1"/>
</dbReference>
<dbReference type="NCBIfam" id="TIGR01398">
    <property type="entry name" value="FlhA"/>
    <property type="match status" value="1"/>
</dbReference>
<feature type="transmembrane region" description="Helical" evidence="7">
    <location>
        <begin position="37"/>
        <end position="56"/>
    </location>
</feature>
<keyword evidence="7" id="KW-1005">Bacterial flagellum biogenesis</keyword>
<comment type="similarity">
    <text evidence="2 7">Belongs to the FHIPEP (flagella/HR/invasion proteins export pore) family.</text>
</comment>
<keyword evidence="6 7" id="KW-0472">Membrane</keyword>
<evidence type="ECO:0000256" key="7">
    <source>
        <dbReference type="RuleBase" id="RU364093"/>
    </source>
</evidence>
<dbReference type="PANTHER" id="PTHR30161:SF1">
    <property type="entry name" value="FLAGELLAR BIOSYNTHESIS PROTEIN FLHA-RELATED"/>
    <property type="match status" value="1"/>
</dbReference>
<keyword evidence="4 7" id="KW-0812">Transmembrane</keyword>
<keyword evidence="8" id="KW-0969">Cilium</keyword>
<keyword evidence="8" id="KW-0966">Cell projection</keyword>
<name>A0A3D8IS60_9HELI</name>
<keyword evidence="8" id="KW-0282">Flagellum</keyword>
<dbReference type="PANTHER" id="PTHR30161">
    <property type="entry name" value="FLAGELLAR EXPORT PROTEIN, MEMBRANE FLHA SUBUNIT-RELATED"/>
    <property type="match status" value="1"/>
</dbReference>
<evidence type="ECO:0000256" key="1">
    <source>
        <dbReference type="ARBA" id="ARBA00004651"/>
    </source>
</evidence>
<dbReference type="Pfam" id="PF00771">
    <property type="entry name" value="FHIPEP"/>
    <property type="match status" value="1"/>
</dbReference>
<comment type="caution">
    <text evidence="8">The sequence shown here is derived from an EMBL/GenBank/DDBJ whole genome shotgun (WGS) entry which is preliminary data.</text>
</comment>
<keyword evidence="3 7" id="KW-1003">Cell membrane</keyword>
<dbReference type="GO" id="GO:0044780">
    <property type="term" value="P:bacterial-type flagellum assembly"/>
    <property type="evidence" value="ECO:0007669"/>
    <property type="project" value="InterPro"/>
</dbReference>
<feature type="transmembrane region" description="Helical" evidence="7">
    <location>
        <begin position="12"/>
        <end position="31"/>
    </location>
</feature>
<dbReference type="EMBL" id="NXLT01000003">
    <property type="protein sequence ID" value="RDU67444.1"/>
    <property type="molecule type" value="Genomic_DNA"/>
</dbReference>
<feature type="transmembrane region" description="Helical" evidence="7">
    <location>
        <begin position="114"/>
        <end position="135"/>
    </location>
</feature>
<keyword evidence="9" id="KW-1185">Reference proteome</keyword>
<dbReference type="PROSITE" id="PS00994">
    <property type="entry name" value="FHIPEP"/>
    <property type="match status" value="1"/>
</dbReference>
<proteinExistence type="inferred from homology"/>
<keyword evidence="7" id="KW-0653">Protein transport</keyword>
<dbReference type="Gene3D" id="3.40.30.60">
    <property type="entry name" value="FHIPEP family, domain 1"/>
    <property type="match status" value="1"/>
</dbReference>
<dbReference type="InterPro" id="IPR042193">
    <property type="entry name" value="FHIPEP_3"/>
</dbReference>
<dbReference type="OrthoDB" id="9759185at2"/>
<evidence type="ECO:0000256" key="5">
    <source>
        <dbReference type="ARBA" id="ARBA00022989"/>
    </source>
</evidence>
<evidence type="ECO:0000313" key="9">
    <source>
        <dbReference type="Proteomes" id="UP000256514"/>
    </source>
</evidence>
<dbReference type="GO" id="GO:0005886">
    <property type="term" value="C:plasma membrane"/>
    <property type="evidence" value="ECO:0007669"/>
    <property type="project" value="UniProtKB-SubCell"/>
</dbReference>
<keyword evidence="5 7" id="KW-1133">Transmembrane helix</keyword>
<accession>A0A3D8IS60</accession>
<dbReference type="InterPro" id="IPR042194">
    <property type="entry name" value="FHIPEP_1"/>
</dbReference>
<feature type="transmembrane region" description="Helical" evidence="7">
    <location>
        <begin position="200"/>
        <end position="222"/>
    </location>
</feature>
<dbReference type="InterPro" id="IPR025505">
    <property type="entry name" value="FHIPEP_CS"/>
</dbReference>
<dbReference type="AlphaFoldDB" id="A0A3D8IS60"/>
<sequence>MPFMRTLMGSKDLSVVLFVIVIMAIIIVPLPSYVLDFLLSISLALSVLIILMALYIDRPTEFSAFPTILLIVTLYRLALNVATTRMILSEGHNGANNVSSIINAFGRFVAEGNYVIGVIVFSILVIVNLIVITNGSTRVTEVRARFTLDAMPGKQMAIDADLNAGLITQEEARARRESLQQEADFYGTMDGASKFVKGDAIASIIITLVNIIGGFLIGVFEYNLSIAQSAQTFTILTIGDGLVGQIPALIIATATGIITTRAAKSSETSFASDIVTQIISNAKILLIVGFILCMFALVPGLPISLGFVGIFFFLIAWLASREDSKSFFHTIESWLDKYFNIKAKPPVQDNPSMPEDIERHKRQKEQKNEEEIREQEEAMLNEALKVEVLEIHLGYSLIKLVDVRQNGDLLERIRSMRKKIASDYGFLIPQVRIRDNLNLDPNTYNIILKSVIIGSGSVIPDKMLAMDVGMVMDKGNLEGIAVKEPVFGMDALWIDMSQKDEAAIQGYTIIDPASVITTHLTELIKEYAEEFITIDEVKTLMNKLSNRYPTIVSEAQNISLSTIKKVLQSLLKEGVPIRDMITILETLVDVYPQLQNDTDALVEQVRARLSRTITDLYKSDDNILKAMIFSARVEQFLFGKLKDRMLLLNAEETEALSVAISTEAQKLSDRGIVPAVLLVDYRLRKGVSNLIEQYRHRFHTLSKVVVLSNAEIDTHIKYELLSEIDTTL</sequence>
<evidence type="ECO:0000256" key="2">
    <source>
        <dbReference type="ARBA" id="ARBA00008835"/>
    </source>
</evidence>
<protein>
    <recommendedName>
        <fullName evidence="7">Flagellar biosynthesis protein FlhA</fullName>
    </recommendedName>
</protein>
<keyword evidence="7" id="KW-1006">Bacterial flagellum protein export</keyword>
<reference evidence="8 9" key="1">
    <citation type="submission" date="2018-04" db="EMBL/GenBank/DDBJ databases">
        <title>Novel Campyloabacter and Helicobacter Species and Strains.</title>
        <authorList>
            <person name="Mannion A.J."/>
            <person name="Shen Z."/>
            <person name="Fox J.G."/>
        </authorList>
    </citation>
    <scope>NUCLEOTIDE SEQUENCE [LARGE SCALE GENOMIC DNA]</scope>
    <source>
        <strain evidence="8 9">MIT 12-6600</strain>
    </source>
</reference>
<evidence type="ECO:0000256" key="3">
    <source>
        <dbReference type="ARBA" id="ARBA00022475"/>
    </source>
</evidence>
<dbReference type="InterPro" id="IPR001712">
    <property type="entry name" value="T3SS_FHIPEP"/>
</dbReference>
<gene>
    <name evidence="7 8" type="primary">flhA</name>
    <name evidence="8" type="ORF">CQA54_05240</name>
</gene>
<keyword evidence="7" id="KW-0813">Transport</keyword>
<evidence type="ECO:0000256" key="6">
    <source>
        <dbReference type="ARBA" id="ARBA00023136"/>
    </source>
</evidence>
<evidence type="ECO:0000313" key="8">
    <source>
        <dbReference type="EMBL" id="RDU67444.1"/>
    </source>
</evidence>
<comment type="subcellular location">
    <subcellularLocation>
        <location evidence="1 7">Cell membrane</location>
        <topology evidence="1 7">Multi-pass membrane protein</topology>
    </subcellularLocation>
</comment>
<evidence type="ECO:0000256" key="4">
    <source>
        <dbReference type="ARBA" id="ARBA00022692"/>
    </source>
</evidence>
<dbReference type="InterPro" id="IPR006301">
    <property type="entry name" value="FlhA"/>
</dbReference>
<dbReference type="Proteomes" id="UP000256514">
    <property type="component" value="Unassembled WGS sequence"/>
</dbReference>
<dbReference type="GO" id="GO:0009306">
    <property type="term" value="P:protein secretion"/>
    <property type="evidence" value="ECO:0007669"/>
    <property type="project" value="InterPro"/>
</dbReference>
<dbReference type="Gene3D" id="1.10.8.540">
    <property type="entry name" value="FHIPEP family, domain 3"/>
    <property type="match status" value="1"/>
</dbReference>